<evidence type="ECO:0000313" key="6">
    <source>
        <dbReference type="Proteomes" id="UP000326364"/>
    </source>
</evidence>
<dbReference type="EMBL" id="VYQA01000003">
    <property type="protein sequence ID" value="KAA9032050.1"/>
    <property type="molecule type" value="Genomic_DNA"/>
</dbReference>
<dbReference type="InterPro" id="IPR007712">
    <property type="entry name" value="RelE/ParE_toxin"/>
</dbReference>
<gene>
    <name evidence="4" type="ORF">F4U95_04880</name>
    <name evidence="3" type="ORF">F4U96_04880</name>
</gene>
<dbReference type="EMBL" id="VYQB01000003">
    <property type="protein sequence ID" value="KAA9019592.1"/>
    <property type="molecule type" value="Genomic_DNA"/>
</dbReference>
<protein>
    <submittedName>
        <fullName evidence="4">Type II toxin-antitoxin system RelE/ParE family toxin</fullName>
    </submittedName>
</protein>
<dbReference type="PANTHER" id="PTHR33755">
    <property type="entry name" value="TOXIN PARE1-RELATED"/>
    <property type="match status" value="1"/>
</dbReference>
<dbReference type="RefSeq" id="WP_150424805.1">
    <property type="nucleotide sequence ID" value="NZ_VYQA01000003.1"/>
</dbReference>
<dbReference type="InterPro" id="IPR035093">
    <property type="entry name" value="RelE/ParE_toxin_dom_sf"/>
</dbReference>
<evidence type="ECO:0000256" key="2">
    <source>
        <dbReference type="ARBA" id="ARBA00022649"/>
    </source>
</evidence>
<proteinExistence type="inferred from homology"/>
<evidence type="ECO:0000313" key="3">
    <source>
        <dbReference type="EMBL" id="KAA9019592.1"/>
    </source>
</evidence>
<reference evidence="5 6" key="1">
    <citation type="submission" date="2019-09" db="EMBL/GenBank/DDBJ databases">
        <authorList>
            <person name="Feng G."/>
        </authorList>
    </citation>
    <scope>NUCLEOTIDE SEQUENCE [LARGE SCALE GENOMIC DNA]</scope>
    <source>
        <strain evidence="4 5">KACC 19283</strain>
        <strain evidence="3 6">KACC 19284</strain>
    </source>
</reference>
<evidence type="ECO:0000313" key="4">
    <source>
        <dbReference type="EMBL" id="KAA9032050.1"/>
    </source>
</evidence>
<dbReference type="SUPFAM" id="SSF143011">
    <property type="entry name" value="RelE-like"/>
    <property type="match status" value="1"/>
</dbReference>
<organism evidence="4 5">
    <name type="scientific">Sphingobium limneticum</name>
    <dbReference type="NCBI Taxonomy" id="1007511"/>
    <lineage>
        <taxon>Bacteria</taxon>
        <taxon>Pseudomonadati</taxon>
        <taxon>Pseudomonadota</taxon>
        <taxon>Alphaproteobacteria</taxon>
        <taxon>Sphingomonadales</taxon>
        <taxon>Sphingomonadaceae</taxon>
        <taxon>Sphingobium</taxon>
    </lineage>
</organism>
<dbReference type="Proteomes" id="UP000325933">
    <property type="component" value="Unassembled WGS sequence"/>
</dbReference>
<comment type="similarity">
    <text evidence="1">Belongs to the RelE toxin family.</text>
</comment>
<evidence type="ECO:0000313" key="5">
    <source>
        <dbReference type="Proteomes" id="UP000325933"/>
    </source>
</evidence>
<evidence type="ECO:0000256" key="1">
    <source>
        <dbReference type="ARBA" id="ARBA00006226"/>
    </source>
</evidence>
<accession>A0A5J5I7I1</accession>
<dbReference type="AlphaFoldDB" id="A0A5J5I7I1"/>
<dbReference type="Pfam" id="PF05016">
    <property type="entry name" value="ParE_toxin"/>
    <property type="match status" value="1"/>
</dbReference>
<dbReference type="InterPro" id="IPR051803">
    <property type="entry name" value="TA_system_RelE-like_toxin"/>
</dbReference>
<comment type="caution">
    <text evidence="4">The sequence shown here is derived from an EMBL/GenBank/DDBJ whole genome shotgun (WGS) entry which is preliminary data.</text>
</comment>
<sequence length="114" mass="13051">MTEPVYPVQLADTALDDLAAIRSHIAEQRSPEEADRLVDHLLDRMAMLRTFPLRGGVPNELDALGVRDYRQLLSRPYRIIYHFDDKVVDILMIADGRRDMQTLLTHRLLASGPK</sequence>
<keyword evidence="6" id="KW-1185">Reference proteome</keyword>
<keyword evidence="2" id="KW-1277">Toxin-antitoxin system</keyword>
<dbReference type="Gene3D" id="3.30.2310.20">
    <property type="entry name" value="RelE-like"/>
    <property type="match status" value="1"/>
</dbReference>
<name>A0A5J5I7I1_9SPHN</name>
<dbReference type="Proteomes" id="UP000326364">
    <property type="component" value="Unassembled WGS sequence"/>
</dbReference>